<feature type="compositionally biased region" description="Basic and acidic residues" evidence="1">
    <location>
        <begin position="407"/>
        <end position="419"/>
    </location>
</feature>
<feature type="compositionally biased region" description="Basic residues" evidence="1">
    <location>
        <begin position="366"/>
        <end position="385"/>
    </location>
</feature>
<feature type="compositionally biased region" description="Basic residues" evidence="1">
    <location>
        <begin position="291"/>
        <end position="300"/>
    </location>
</feature>
<sequence>MRPETRSGGRSTGRAVDVAVREEAGDHGATLDALLGQLERGTEVLDTDTVIVVDEAGMVGTQHLRRLLETATAAGTKVVLVGDEHQLAPVAQRGGTFAQLVTDLPWAQRLSQVWRMHDHDERDASLAVRDGGPAALRRAVGWYRRHDRLHIGDVVTMADDVLAAWTADIAAGRDALLIADRWEMADALNMRIHAERIGDDAPTVATARGHRVAAGDVVITRQNTIDITAYTDNTLATAADPIRNGQRWEVLAVDPETNRIGVRRLDECHRRPIGRLPPAHAFGVRGDRARRPGRHRRHLPRPALGRGRDPLDRHVGLTRGRHTNTVRLYDTEPEADHEHADPAAAGVHRATRAPGAGRDRAAQRPGPRRPCRHHHRRRRGRRGRTSRPGGRPAPPPPHQTARLRRERRIDRHDAHDQRA</sequence>
<gene>
    <name evidence="2" type="ORF">MMUR_00640</name>
</gene>
<evidence type="ECO:0000313" key="3">
    <source>
        <dbReference type="Proteomes" id="UP000465241"/>
    </source>
</evidence>
<comment type="caution">
    <text evidence="2">The sequence shown here is derived from an EMBL/GenBank/DDBJ whole genome shotgun (WGS) entry which is preliminary data.</text>
</comment>
<keyword evidence="3" id="KW-1185">Reference proteome</keyword>
<evidence type="ECO:0000256" key="1">
    <source>
        <dbReference type="SAM" id="MobiDB-lite"/>
    </source>
</evidence>
<dbReference type="AlphaFoldDB" id="A0A7I9WF26"/>
<name>A0A7I9WF26_9MYCO</name>
<reference evidence="2 3" key="1">
    <citation type="journal article" date="2019" name="Emerg. Microbes Infect.">
        <title>Comprehensive subspecies identification of 175 nontuberculous mycobacteria species based on 7547 genomic profiles.</title>
        <authorList>
            <person name="Matsumoto Y."/>
            <person name="Kinjo T."/>
            <person name="Motooka D."/>
            <person name="Nabeya D."/>
            <person name="Jung N."/>
            <person name="Uechi K."/>
            <person name="Horii T."/>
            <person name="Iida T."/>
            <person name="Fujita J."/>
            <person name="Nakamura S."/>
        </authorList>
    </citation>
    <scope>NUCLEOTIDE SEQUENCE [LARGE SCALE GENOMIC DNA]</scope>
    <source>
        <strain evidence="2 3">JCM 13392</strain>
    </source>
</reference>
<evidence type="ECO:0000313" key="2">
    <source>
        <dbReference type="EMBL" id="GFG55928.1"/>
    </source>
</evidence>
<dbReference type="RefSeq" id="WP_246243481.1">
    <property type="nucleotide sequence ID" value="NZ_BLKT01000002.1"/>
</dbReference>
<evidence type="ECO:0008006" key="4">
    <source>
        <dbReference type="Google" id="ProtNLM"/>
    </source>
</evidence>
<dbReference type="Proteomes" id="UP000465241">
    <property type="component" value="Unassembled WGS sequence"/>
</dbReference>
<protein>
    <recommendedName>
        <fullName evidence="4">TraA/ATP-dependent exoDNAse/relaxase</fullName>
    </recommendedName>
</protein>
<organism evidence="2 3">
    <name type="scientific">Mycolicibacterium murale</name>
    <dbReference type="NCBI Taxonomy" id="182220"/>
    <lineage>
        <taxon>Bacteria</taxon>
        <taxon>Bacillati</taxon>
        <taxon>Actinomycetota</taxon>
        <taxon>Actinomycetes</taxon>
        <taxon>Mycobacteriales</taxon>
        <taxon>Mycobacteriaceae</taxon>
        <taxon>Mycolicibacterium</taxon>
    </lineage>
</organism>
<dbReference type="InterPro" id="IPR027417">
    <property type="entry name" value="P-loop_NTPase"/>
</dbReference>
<dbReference type="Gene3D" id="3.40.50.300">
    <property type="entry name" value="P-loop containing nucleotide triphosphate hydrolases"/>
    <property type="match status" value="1"/>
</dbReference>
<dbReference type="SUPFAM" id="SSF52540">
    <property type="entry name" value="P-loop containing nucleoside triphosphate hydrolases"/>
    <property type="match status" value="1"/>
</dbReference>
<proteinExistence type="predicted"/>
<dbReference type="Pfam" id="PF13604">
    <property type="entry name" value="AAA_30"/>
    <property type="match status" value="1"/>
</dbReference>
<accession>A0A7I9WF26</accession>
<feature type="compositionally biased region" description="Basic and acidic residues" evidence="1">
    <location>
        <begin position="306"/>
        <end position="315"/>
    </location>
</feature>
<feature type="region of interest" description="Disordered" evidence="1">
    <location>
        <begin position="277"/>
        <end position="419"/>
    </location>
</feature>
<dbReference type="EMBL" id="BLKT01000002">
    <property type="protein sequence ID" value="GFG55928.1"/>
    <property type="molecule type" value="Genomic_DNA"/>
</dbReference>